<dbReference type="Proteomes" id="UP001066276">
    <property type="component" value="Chromosome 6"/>
</dbReference>
<evidence type="ECO:0000313" key="3">
    <source>
        <dbReference type="Proteomes" id="UP001066276"/>
    </source>
</evidence>
<feature type="region of interest" description="Disordered" evidence="1">
    <location>
        <begin position="1"/>
        <end position="61"/>
    </location>
</feature>
<evidence type="ECO:0000256" key="1">
    <source>
        <dbReference type="SAM" id="MobiDB-lite"/>
    </source>
</evidence>
<name>A0AAV7QRR6_PLEWA</name>
<reference evidence="2" key="1">
    <citation type="journal article" date="2022" name="bioRxiv">
        <title>Sequencing and chromosome-scale assembly of the giantPleurodeles waltlgenome.</title>
        <authorList>
            <person name="Brown T."/>
            <person name="Elewa A."/>
            <person name="Iarovenko S."/>
            <person name="Subramanian E."/>
            <person name="Araus A.J."/>
            <person name="Petzold A."/>
            <person name="Susuki M."/>
            <person name="Suzuki K.-i.T."/>
            <person name="Hayashi T."/>
            <person name="Toyoda A."/>
            <person name="Oliveira C."/>
            <person name="Osipova E."/>
            <person name="Leigh N.D."/>
            <person name="Simon A."/>
            <person name="Yun M.H."/>
        </authorList>
    </citation>
    <scope>NUCLEOTIDE SEQUENCE</scope>
    <source>
        <strain evidence="2">20211129_DDA</strain>
        <tissue evidence="2">Liver</tissue>
    </source>
</reference>
<organism evidence="2 3">
    <name type="scientific">Pleurodeles waltl</name>
    <name type="common">Iberian ribbed newt</name>
    <dbReference type="NCBI Taxonomy" id="8319"/>
    <lineage>
        <taxon>Eukaryota</taxon>
        <taxon>Metazoa</taxon>
        <taxon>Chordata</taxon>
        <taxon>Craniata</taxon>
        <taxon>Vertebrata</taxon>
        <taxon>Euteleostomi</taxon>
        <taxon>Amphibia</taxon>
        <taxon>Batrachia</taxon>
        <taxon>Caudata</taxon>
        <taxon>Salamandroidea</taxon>
        <taxon>Salamandridae</taxon>
        <taxon>Pleurodelinae</taxon>
        <taxon>Pleurodeles</taxon>
    </lineage>
</organism>
<dbReference type="AlphaFoldDB" id="A0AAV7QRR6"/>
<proteinExistence type="predicted"/>
<dbReference type="EMBL" id="JANPWB010000010">
    <property type="protein sequence ID" value="KAJ1143202.1"/>
    <property type="molecule type" value="Genomic_DNA"/>
</dbReference>
<protein>
    <submittedName>
        <fullName evidence="2">Uncharacterized protein</fullName>
    </submittedName>
</protein>
<accession>A0AAV7QRR6</accession>
<sequence length="89" mass="9977">MDGEPMGEQRRAGPGKGTQELGTDTRGELSGNCVFGEDREAPKKTSDRVVQSSGPGYMPRDWLCGRTAPTEDWLIPRRYRRKCKPDGRH</sequence>
<comment type="caution">
    <text evidence="2">The sequence shown here is derived from an EMBL/GenBank/DDBJ whole genome shotgun (WGS) entry which is preliminary data.</text>
</comment>
<keyword evidence="3" id="KW-1185">Reference proteome</keyword>
<evidence type="ECO:0000313" key="2">
    <source>
        <dbReference type="EMBL" id="KAJ1143202.1"/>
    </source>
</evidence>
<feature type="compositionally biased region" description="Basic and acidic residues" evidence="1">
    <location>
        <begin position="36"/>
        <end position="47"/>
    </location>
</feature>
<gene>
    <name evidence="2" type="ORF">NDU88_009513</name>
</gene>